<accession>A0A1S6IXZ1</accession>
<gene>
    <name evidence="1" type="ORF">B0537_11475</name>
</gene>
<dbReference type="KEGG" id="dfg:B0537_11475"/>
<proteinExistence type="predicted"/>
<name>A0A1S6IXZ1_9FIRM</name>
<organism evidence="1 2">
    <name type="scientific">Desulforamulus ferrireducens</name>
    <dbReference type="NCBI Taxonomy" id="1833852"/>
    <lineage>
        <taxon>Bacteria</taxon>
        <taxon>Bacillati</taxon>
        <taxon>Bacillota</taxon>
        <taxon>Clostridia</taxon>
        <taxon>Eubacteriales</taxon>
        <taxon>Peptococcaceae</taxon>
        <taxon>Desulforamulus</taxon>
    </lineage>
</organism>
<evidence type="ECO:0000313" key="2">
    <source>
        <dbReference type="Proteomes" id="UP000189464"/>
    </source>
</evidence>
<dbReference type="STRING" id="1833852.B0537_11475"/>
<dbReference type="EMBL" id="CP019698">
    <property type="protein sequence ID" value="AQS59644.1"/>
    <property type="molecule type" value="Genomic_DNA"/>
</dbReference>
<keyword evidence="2" id="KW-1185">Reference proteome</keyword>
<sequence length="97" mass="10144">MNKGQLPLWATLGSVPFLSGQALEVRHPASPLGSYSRTLAAAAHGRIAGVTAPPRVLAGLTGPGHLRQRAFCYWVRPLGSGTLPFLWVLAFVPASAG</sequence>
<dbReference type="AlphaFoldDB" id="A0A1S6IXZ1"/>
<dbReference type="Proteomes" id="UP000189464">
    <property type="component" value="Chromosome"/>
</dbReference>
<reference evidence="1 2" key="1">
    <citation type="journal article" date="2016" name="Int. J. Syst. Evol. Microbiol.">
        <title>Desulfotomaculum ferrireducens sp. nov., a moderately thermophilic sulfate-reducing and dissimilatory Fe(III)-reducing bacterium isolated from compost.</title>
        <authorList>
            <person name="Yang G."/>
            <person name="Guo J."/>
            <person name="Zhuang L."/>
            <person name="Yuan Y."/>
            <person name="Zhou S."/>
        </authorList>
    </citation>
    <scope>NUCLEOTIDE SEQUENCE [LARGE SCALE GENOMIC DNA]</scope>
    <source>
        <strain evidence="1 2">GSS09</strain>
    </source>
</reference>
<evidence type="ECO:0000313" key="1">
    <source>
        <dbReference type="EMBL" id="AQS59644.1"/>
    </source>
</evidence>
<protein>
    <submittedName>
        <fullName evidence="1">Uncharacterized protein</fullName>
    </submittedName>
</protein>